<organism evidence="3 4">
    <name type="scientific">Paenibacillus yonginensis</name>
    <dbReference type="NCBI Taxonomy" id="1462996"/>
    <lineage>
        <taxon>Bacteria</taxon>
        <taxon>Bacillati</taxon>
        <taxon>Bacillota</taxon>
        <taxon>Bacilli</taxon>
        <taxon>Bacillales</taxon>
        <taxon>Paenibacillaceae</taxon>
        <taxon>Paenibacillus</taxon>
    </lineage>
</organism>
<evidence type="ECO:0000313" key="3">
    <source>
        <dbReference type="EMBL" id="ANS74294.1"/>
    </source>
</evidence>
<name>A0A1B1MYN3_9BACL</name>
<dbReference type="InterPro" id="IPR008988">
    <property type="entry name" value="Transcriptional_repressor_C"/>
</dbReference>
<dbReference type="Proteomes" id="UP000092573">
    <property type="component" value="Chromosome"/>
</dbReference>
<reference evidence="3 4" key="1">
    <citation type="submission" date="2016-01" db="EMBL/GenBank/DDBJ databases">
        <title>Complete Genome Sequence of Paenibacillus yonginensis DCY84, a novel Plant Growth-Promoting Bacteria with Elicitation of Induced Systemic Resistance.</title>
        <authorList>
            <person name="Kim Y.J."/>
            <person name="Yang D.C."/>
            <person name="Sukweenadhi J."/>
        </authorList>
    </citation>
    <scope>NUCLEOTIDE SEQUENCE [LARGE SCALE GENOMIC DNA]</scope>
    <source>
        <strain evidence="3 4">DCY84</strain>
    </source>
</reference>
<dbReference type="STRING" id="1462996.AWM70_06595"/>
<dbReference type="KEGG" id="pyg:AWM70_06595"/>
<dbReference type="InterPro" id="IPR007167">
    <property type="entry name" value="Fe-transptr_FeoA-like"/>
</dbReference>
<dbReference type="Pfam" id="PF04023">
    <property type="entry name" value="FeoA"/>
    <property type="match status" value="1"/>
</dbReference>
<gene>
    <name evidence="3" type="ORF">AWM70_06595</name>
</gene>
<dbReference type="InterPro" id="IPR052713">
    <property type="entry name" value="FeoA"/>
</dbReference>
<protein>
    <recommendedName>
        <fullName evidence="2">Ferrous iron transporter FeoA-like domain-containing protein</fullName>
    </recommendedName>
</protein>
<dbReference type="InterPro" id="IPR038157">
    <property type="entry name" value="FeoA_core_dom"/>
</dbReference>
<dbReference type="AlphaFoldDB" id="A0A1B1MYN3"/>
<dbReference type="Gene3D" id="2.30.30.90">
    <property type="match status" value="1"/>
</dbReference>
<keyword evidence="4" id="KW-1185">Reference proteome</keyword>
<accession>A0A1B1MYN3</accession>
<proteinExistence type="predicted"/>
<dbReference type="GO" id="GO:0046914">
    <property type="term" value="F:transition metal ion binding"/>
    <property type="evidence" value="ECO:0007669"/>
    <property type="project" value="InterPro"/>
</dbReference>
<feature type="domain" description="Ferrous iron transporter FeoA-like" evidence="2">
    <location>
        <begin position="1"/>
        <end position="74"/>
    </location>
</feature>
<dbReference type="PANTHER" id="PTHR42954:SF1">
    <property type="entry name" value="FERROUS IRON TRANSPORTER FEOA DOMAIN-CONTAINING PROTEIN"/>
    <property type="match status" value="1"/>
</dbReference>
<dbReference type="EMBL" id="CP014167">
    <property type="protein sequence ID" value="ANS74294.1"/>
    <property type="molecule type" value="Genomic_DNA"/>
</dbReference>
<dbReference type="SUPFAM" id="SSF50037">
    <property type="entry name" value="C-terminal domain of transcriptional repressors"/>
    <property type="match status" value="1"/>
</dbReference>
<dbReference type="OrthoDB" id="9811076at2"/>
<evidence type="ECO:0000256" key="1">
    <source>
        <dbReference type="ARBA" id="ARBA00023004"/>
    </source>
</evidence>
<dbReference type="PANTHER" id="PTHR42954">
    <property type="entry name" value="FE(2+) TRANSPORT PROTEIN A"/>
    <property type="match status" value="1"/>
</dbReference>
<evidence type="ECO:0000313" key="4">
    <source>
        <dbReference type="Proteomes" id="UP000092573"/>
    </source>
</evidence>
<dbReference type="SMART" id="SM00899">
    <property type="entry name" value="FeoA"/>
    <property type="match status" value="1"/>
</dbReference>
<evidence type="ECO:0000259" key="2">
    <source>
        <dbReference type="SMART" id="SM00899"/>
    </source>
</evidence>
<keyword evidence="1" id="KW-0408">Iron</keyword>
<sequence>MKLTDAGIGEAVRILDLSCRSRLVSRRLNDLGVMEGIVVHVEQKLPFGGPFTLEADGQRIAIRRREAEEILVNPV</sequence>
<dbReference type="RefSeq" id="WP_068694885.1">
    <property type="nucleotide sequence ID" value="NZ_CP014167.1"/>
</dbReference>